<dbReference type="InterPro" id="IPR012296">
    <property type="entry name" value="Nuclease_put_TT1808"/>
</dbReference>
<feature type="domain" description="Putative restriction endonuclease" evidence="1">
    <location>
        <begin position="37"/>
        <end position="182"/>
    </location>
</feature>
<name>A0A316EHP0_9BACT</name>
<dbReference type="Proteomes" id="UP000245489">
    <property type="component" value="Unassembled WGS sequence"/>
</dbReference>
<gene>
    <name evidence="2" type="ORF">LV89_01096</name>
</gene>
<keyword evidence="2" id="KW-0255">Endonuclease</keyword>
<dbReference type="EMBL" id="QGGO01000004">
    <property type="protein sequence ID" value="PWK28313.1"/>
    <property type="molecule type" value="Genomic_DNA"/>
</dbReference>
<keyword evidence="2" id="KW-0540">Nuclease</keyword>
<protein>
    <submittedName>
        <fullName evidence="2">Uma2 family endonuclease</fullName>
    </submittedName>
</protein>
<sequence>MSIAEIQKGILAMPHAFVVLQRLQEALEKEKELRKHFYEIIEENRKMEFINGEIIFHSPVKQKHNDANGRIYRLISTFVDEHDLGWVGIEKTLVSLTRNDYEPDVCFWKQSKAKDFTEDQMQFPAPDLIVEVLSKSTANIDRTIKYDDYEAHGVKEYWIIDPTKQTIEQYVLSHKKYELLFKGKDGNIESVAIKNFKIPVKSVFDKRLTNKVLTELLK</sequence>
<keyword evidence="2" id="KW-0378">Hydrolase</keyword>
<evidence type="ECO:0000313" key="2">
    <source>
        <dbReference type="EMBL" id="PWK28313.1"/>
    </source>
</evidence>
<dbReference type="Pfam" id="PF05685">
    <property type="entry name" value="Uma2"/>
    <property type="match status" value="1"/>
</dbReference>
<comment type="caution">
    <text evidence="2">The sequence shown here is derived from an EMBL/GenBank/DDBJ whole genome shotgun (WGS) entry which is preliminary data.</text>
</comment>
<dbReference type="PANTHER" id="PTHR34107:SF4">
    <property type="entry name" value="SLL1222 PROTEIN"/>
    <property type="match status" value="1"/>
</dbReference>
<evidence type="ECO:0000259" key="1">
    <source>
        <dbReference type="Pfam" id="PF05685"/>
    </source>
</evidence>
<organism evidence="2 3">
    <name type="scientific">Arcicella aurantiaca</name>
    <dbReference type="NCBI Taxonomy" id="591202"/>
    <lineage>
        <taxon>Bacteria</taxon>
        <taxon>Pseudomonadati</taxon>
        <taxon>Bacteroidota</taxon>
        <taxon>Cytophagia</taxon>
        <taxon>Cytophagales</taxon>
        <taxon>Flectobacillaceae</taxon>
        <taxon>Arcicella</taxon>
    </lineage>
</organism>
<dbReference type="PANTHER" id="PTHR34107">
    <property type="entry name" value="SLL0198 PROTEIN-RELATED"/>
    <property type="match status" value="1"/>
</dbReference>
<dbReference type="Gene3D" id="3.90.1570.10">
    <property type="entry name" value="tt1808, chain A"/>
    <property type="match status" value="1"/>
</dbReference>
<reference evidence="2 3" key="1">
    <citation type="submission" date="2018-05" db="EMBL/GenBank/DDBJ databases">
        <title>Genomic Encyclopedia of Archaeal and Bacterial Type Strains, Phase II (KMG-II): from individual species to whole genera.</title>
        <authorList>
            <person name="Goeker M."/>
        </authorList>
    </citation>
    <scope>NUCLEOTIDE SEQUENCE [LARGE SCALE GENOMIC DNA]</scope>
    <source>
        <strain evidence="2 3">DSM 22214</strain>
    </source>
</reference>
<accession>A0A316EHP0</accession>
<dbReference type="GO" id="GO:0004519">
    <property type="term" value="F:endonuclease activity"/>
    <property type="evidence" value="ECO:0007669"/>
    <property type="project" value="UniProtKB-KW"/>
</dbReference>
<dbReference type="OrthoDB" id="943262at2"/>
<proteinExistence type="predicted"/>
<dbReference type="SUPFAM" id="SSF52980">
    <property type="entry name" value="Restriction endonuclease-like"/>
    <property type="match status" value="1"/>
</dbReference>
<dbReference type="CDD" id="cd06260">
    <property type="entry name" value="DUF820-like"/>
    <property type="match status" value="1"/>
</dbReference>
<keyword evidence="3" id="KW-1185">Reference proteome</keyword>
<dbReference type="InterPro" id="IPR008538">
    <property type="entry name" value="Uma2"/>
</dbReference>
<dbReference type="AlphaFoldDB" id="A0A316EHP0"/>
<dbReference type="InterPro" id="IPR011335">
    <property type="entry name" value="Restrct_endonuc-II-like"/>
</dbReference>
<evidence type="ECO:0000313" key="3">
    <source>
        <dbReference type="Proteomes" id="UP000245489"/>
    </source>
</evidence>
<dbReference type="RefSeq" id="WP_109741866.1">
    <property type="nucleotide sequence ID" value="NZ_QGGO01000004.1"/>
</dbReference>